<keyword evidence="2" id="KW-0436">Ligase</keyword>
<dbReference type="GO" id="GO:0035336">
    <property type="term" value="P:long-chain fatty-acyl-CoA metabolic process"/>
    <property type="evidence" value="ECO:0007669"/>
    <property type="project" value="TreeGrafter"/>
</dbReference>
<dbReference type="SUPFAM" id="SSF56801">
    <property type="entry name" value="Acetyl-CoA synthetase-like"/>
    <property type="match status" value="1"/>
</dbReference>
<dbReference type="GO" id="GO:0004467">
    <property type="term" value="F:long-chain fatty acid-CoA ligase activity"/>
    <property type="evidence" value="ECO:0007669"/>
    <property type="project" value="UniProtKB-EC"/>
</dbReference>
<dbReference type="PROSITE" id="PS00455">
    <property type="entry name" value="AMP_BINDING"/>
    <property type="match status" value="1"/>
</dbReference>
<comment type="catalytic activity">
    <reaction evidence="7">
        <text>a long-chain fatty acid + ATP + CoA = a long-chain fatty acyl-CoA + AMP + diphosphate</text>
        <dbReference type="Rhea" id="RHEA:15421"/>
        <dbReference type="ChEBI" id="CHEBI:30616"/>
        <dbReference type="ChEBI" id="CHEBI:33019"/>
        <dbReference type="ChEBI" id="CHEBI:57287"/>
        <dbReference type="ChEBI" id="CHEBI:57560"/>
        <dbReference type="ChEBI" id="CHEBI:83139"/>
        <dbReference type="ChEBI" id="CHEBI:456215"/>
        <dbReference type="EC" id="6.2.1.3"/>
    </reaction>
</comment>
<dbReference type="Proteomes" id="UP000887575">
    <property type="component" value="Unassembled WGS sequence"/>
</dbReference>
<dbReference type="InterPro" id="IPR020459">
    <property type="entry name" value="AMP-binding"/>
</dbReference>
<evidence type="ECO:0000256" key="5">
    <source>
        <dbReference type="ARBA" id="ARBA00022840"/>
    </source>
</evidence>
<dbReference type="GO" id="GO:0005811">
    <property type="term" value="C:lipid droplet"/>
    <property type="evidence" value="ECO:0007669"/>
    <property type="project" value="TreeGrafter"/>
</dbReference>
<organism evidence="10 11">
    <name type="scientific">Mesorhabditis belari</name>
    <dbReference type="NCBI Taxonomy" id="2138241"/>
    <lineage>
        <taxon>Eukaryota</taxon>
        <taxon>Metazoa</taxon>
        <taxon>Ecdysozoa</taxon>
        <taxon>Nematoda</taxon>
        <taxon>Chromadorea</taxon>
        <taxon>Rhabditida</taxon>
        <taxon>Rhabditina</taxon>
        <taxon>Rhabditomorpha</taxon>
        <taxon>Rhabditoidea</taxon>
        <taxon>Rhabditidae</taxon>
        <taxon>Mesorhabditinae</taxon>
        <taxon>Mesorhabditis</taxon>
    </lineage>
</organism>
<evidence type="ECO:0000256" key="4">
    <source>
        <dbReference type="ARBA" id="ARBA00022832"/>
    </source>
</evidence>
<feature type="domain" description="AMP-dependent synthetase/ligase" evidence="9">
    <location>
        <begin position="141"/>
        <end position="553"/>
    </location>
</feature>
<dbReference type="EC" id="6.2.1.3" evidence="6"/>
<keyword evidence="4" id="KW-0276">Fatty acid metabolism</keyword>
<dbReference type="GO" id="GO:0030182">
    <property type="term" value="P:neuron differentiation"/>
    <property type="evidence" value="ECO:0007669"/>
    <property type="project" value="TreeGrafter"/>
</dbReference>
<dbReference type="AlphaFoldDB" id="A0AAF3J936"/>
<keyword evidence="3" id="KW-0547">Nucleotide-binding</keyword>
<evidence type="ECO:0000256" key="8">
    <source>
        <dbReference type="SAM" id="MobiDB-lite"/>
    </source>
</evidence>
<name>A0AAF3J936_9BILA</name>
<keyword evidence="10" id="KW-1185">Reference proteome</keyword>
<dbReference type="WBParaSite" id="MBELARI_LOCUS4088">
    <property type="protein sequence ID" value="MBELARI_LOCUS4088"/>
    <property type="gene ID" value="MBELARI_LOCUS4088"/>
</dbReference>
<dbReference type="GO" id="GO:0005524">
    <property type="term" value="F:ATP binding"/>
    <property type="evidence" value="ECO:0007669"/>
    <property type="project" value="UniProtKB-KW"/>
</dbReference>
<keyword evidence="4" id="KW-0443">Lipid metabolism</keyword>
<evidence type="ECO:0000256" key="1">
    <source>
        <dbReference type="ARBA" id="ARBA00006432"/>
    </source>
</evidence>
<dbReference type="PANTHER" id="PTHR43272">
    <property type="entry name" value="LONG-CHAIN-FATTY-ACID--COA LIGASE"/>
    <property type="match status" value="1"/>
</dbReference>
<evidence type="ECO:0000313" key="10">
    <source>
        <dbReference type="Proteomes" id="UP000887575"/>
    </source>
</evidence>
<evidence type="ECO:0000256" key="3">
    <source>
        <dbReference type="ARBA" id="ARBA00022741"/>
    </source>
</evidence>
<evidence type="ECO:0000256" key="7">
    <source>
        <dbReference type="ARBA" id="ARBA00036813"/>
    </source>
</evidence>
<keyword evidence="5" id="KW-0067">ATP-binding</keyword>
<dbReference type="PANTHER" id="PTHR43272:SF83">
    <property type="entry name" value="ACYL-COA SYNTHETASE LONG-CHAIN, ISOFORM J"/>
    <property type="match status" value="1"/>
</dbReference>
<protein>
    <recommendedName>
        <fullName evidence="6">long-chain-fatty-acid--CoA ligase</fullName>
        <ecNumber evidence="6">6.2.1.3</ecNumber>
    </recommendedName>
</protein>
<dbReference type="InterPro" id="IPR000873">
    <property type="entry name" value="AMP-dep_synth/lig_dom"/>
</dbReference>
<proteinExistence type="inferred from homology"/>
<dbReference type="InterPro" id="IPR020845">
    <property type="entry name" value="AMP-binding_CS"/>
</dbReference>
<evidence type="ECO:0000256" key="6">
    <source>
        <dbReference type="ARBA" id="ARBA00026121"/>
    </source>
</evidence>
<dbReference type="InterPro" id="IPR042099">
    <property type="entry name" value="ANL_N_sf"/>
</dbReference>
<sequence>MHDGPHSHLARKHSLARRDSIVEDIEDHPPFYTKIMIGVLKAVFFVYDVITYVPHRLFSNPEAKKKKSERTKSKPIKEGNPASPWIHDDLENGKLIKADKTLGQIWDEAVRVHGDHPCMGTREVLKITKEKQDTGKVFEKWEMGNYHWRSFIQVNERVTLIASALKKLGLKPKNPVVIFAETREEWMTTALACFKMNFPITTVYATLGEDAVCFALNEVEATTIFTTESLLPIVLKAMKNGAKLSTIVYYESFDQSQKNEKKKSDGAELISFTDLLNKGDANFVAAKENNPTLDDIAMIMYTSGTTGNPKGVMLAHRNIVTATAGQGYDLTVEYNDTYIGYLPLAHILEVCAECVCICKGTKIGYSSAQTLFDRAPKIPKGHKGDTTVLKPTLMACVPAVMDKIYKAVVDDVNSRSPLFREVFKCMYERKRARYEEGYKTLLLNKLVFNKIGKILGGELRIVLSGGAPLSPETQRFMNICFCCPVIQGYGLTETCGGATIADLHDLSTGTVGPPLRCAQIILEPWEEAGYSPKNETPQGEILVGGDHVALGYFKNPEKTKEDFLVRNGVRYFATGDIGEFRGDGSLKIIDRKKDLLKLSHGEYISLGKVETNLLTNPIIDNICVHGDSNKAYVIALVVPNQKNVSELAKKNGIENVDDWEKVCLNPVVIKAVLDELQKDSKGKLERVEIPQKIFLCHEPWTPASGLLTEALKLKRKNIEKEFKEEIERLYN</sequence>
<dbReference type="GO" id="GO:0005783">
    <property type="term" value="C:endoplasmic reticulum"/>
    <property type="evidence" value="ECO:0007669"/>
    <property type="project" value="TreeGrafter"/>
</dbReference>
<feature type="region of interest" description="Disordered" evidence="8">
    <location>
        <begin position="62"/>
        <end position="83"/>
    </location>
</feature>
<dbReference type="PRINTS" id="PR00154">
    <property type="entry name" value="AMPBINDING"/>
</dbReference>
<reference evidence="11" key="1">
    <citation type="submission" date="2024-02" db="UniProtKB">
        <authorList>
            <consortium name="WormBaseParasite"/>
        </authorList>
    </citation>
    <scope>IDENTIFICATION</scope>
</reference>
<dbReference type="Pfam" id="PF00501">
    <property type="entry name" value="AMP-binding"/>
    <property type="match status" value="1"/>
</dbReference>
<dbReference type="Gene3D" id="3.40.50.12780">
    <property type="entry name" value="N-terminal domain of ligase-like"/>
    <property type="match status" value="1"/>
</dbReference>
<evidence type="ECO:0000259" key="9">
    <source>
        <dbReference type="Pfam" id="PF00501"/>
    </source>
</evidence>
<accession>A0AAF3J936</accession>
<comment type="similarity">
    <text evidence="1">Belongs to the ATP-dependent AMP-binding enzyme family.</text>
</comment>
<evidence type="ECO:0000256" key="2">
    <source>
        <dbReference type="ARBA" id="ARBA00022598"/>
    </source>
</evidence>
<evidence type="ECO:0000313" key="11">
    <source>
        <dbReference type="WBParaSite" id="MBELARI_LOCUS4088"/>
    </source>
</evidence>
<dbReference type="GO" id="GO:0005886">
    <property type="term" value="C:plasma membrane"/>
    <property type="evidence" value="ECO:0007669"/>
    <property type="project" value="TreeGrafter"/>
</dbReference>